<dbReference type="GO" id="GO:0043531">
    <property type="term" value="F:ADP binding"/>
    <property type="evidence" value="ECO:0007669"/>
    <property type="project" value="InterPro"/>
</dbReference>
<dbReference type="InterPro" id="IPR036875">
    <property type="entry name" value="Znf_CCHC_sf"/>
</dbReference>
<dbReference type="InterPro" id="IPR038005">
    <property type="entry name" value="RX-like_CC"/>
</dbReference>
<proteinExistence type="inferred from homology"/>
<dbReference type="Pfam" id="PF14223">
    <property type="entry name" value="Retrotran_gag_2"/>
    <property type="match status" value="1"/>
</dbReference>
<dbReference type="CDD" id="cd14798">
    <property type="entry name" value="RX-CC_like"/>
    <property type="match status" value="1"/>
</dbReference>
<dbReference type="InterPro" id="IPR001878">
    <property type="entry name" value="Znf_CCHC"/>
</dbReference>
<dbReference type="PROSITE" id="PS50158">
    <property type="entry name" value="ZF_CCHC"/>
    <property type="match status" value="1"/>
</dbReference>
<keyword evidence="3" id="KW-0677">Repeat</keyword>
<accession>Q2QU54</accession>
<evidence type="ECO:0000259" key="8">
    <source>
        <dbReference type="PROSITE" id="PS50158"/>
    </source>
</evidence>
<feature type="domain" description="CCHC-type" evidence="8">
    <location>
        <begin position="530"/>
        <end position="546"/>
    </location>
</feature>
<keyword evidence="6" id="KW-0862">Zinc</keyword>
<name>Q2QU54_ORYSJ</name>
<feature type="region of interest" description="Disordered" evidence="7">
    <location>
        <begin position="545"/>
        <end position="572"/>
    </location>
</feature>
<evidence type="ECO:0000313" key="9">
    <source>
        <dbReference type="EMBL" id="ABA97410.1"/>
    </source>
</evidence>
<dbReference type="GO" id="GO:0003676">
    <property type="term" value="F:nucleic acid binding"/>
    <property type="evidence" value="ECO:0007669"/>
    <property type="project" value="InterPro"/>
</dbReference>
<dbReference type="InterPro" id="IPR002182">
    <property type="entry name" value="NB-ARC"/>
</dbReference>
<dbReference type="EMBL" id="DP000011">
    <property type="protein sequence ID" value="ABA97410.1"/>
    <property type="molecule type" value="Genomic_DNA"/>
</dbReference>
<dbReference type="GO" id="GO:0006952">
    <property type="term" value="P:defense response"/>
    <property type="evidence" value="ECO:0007669"/>
    <property type="project" value="UniProtKB-KW"/>
</dbReference>
<dbReference type="SUPFAM" id="SSF57756">
    <property type="entry name" value="Retrovirus zinc finger-like domains"/>
    <property type="match status" value="1"/>
</dbReference>
<dbReference type="AlphaFoldDB" id="Q2QU54"/>
<keyword evidence="2" id="KW-0433">Leucine-rich repeat</keyword>
<dbReference type="SUPFAM" id="SSF52540">
    <property type="entry name" value="P-loop containing nucleoside triphosphate hydrolases"/>
    <property type="match status" value="1"/>
</dbReference>
<evidence type="ECO:0000256" key="6">
    <source>
        <dbReference type="PROSITE-ProRule" id="PRU00047"/>
    </source>
</evidence>
<organism evidence="9">
    <name type="scientific">Oryza sativa subsp. japonica</name>
    <name type="common">Rice</name>
    <dbReference type="NCBI Taxonomy" id="39947"/>
    <lineage>
        <taxon>Eukaryota</taxon>
        <taxon>Viridiplantae</taxon>
        <taxon>Streptophyta</taxon>
        <taxon>Embryophyta</taxon>
        <taxon>Tracheophyta</taxon>
        <taxon>Spermatophyta</taxon>
        <taxon>Magnoliopsida</taxon>
        <taxon>Liliopsida</taxon>
        <taxon>Poales</taxon>
        <taxon>Poaceae</taxon>
        <taxon>BOP clade</taxon>
        <taxon>Oryzoideae</taxon>
        <taxon>Oryzeae</taxon>
        <taxon>Oryzinae</taxon>
        <taxon>Oryza</taxon>
        <taxon>Oryza sativa</taxon>
    </lineage>
</organism>
<reference evidence="9" key="3">
    <citation type="submission" date="2006-01" db="EMBL/GenBank/DDBJ databases">
        <authorList>
            <person name="Buell R."/>
        </authorList>
    </citation>
    <scope>NUCLEOTIDE SEQUENCE</scope>
</reference>
<dbReference type="Gene3D" id="3.40.50.300">
    <property type="entry name" value="P-loop containing nucleotide triphosphate hydrolases"/>
    <property type="match status" value="1"/>
</dbReference>
<reference evidence="9" key="1">
    <citation type="journal article" date="2005" name="BMC Biol.">
        <title>The sequence of rice chromosomes 11 and 12, rich in disease resistance genes and recent gene duplications.</title>
        <authorList>
            <consortium name="The rice chromosomes 11 and 12 sequencing consortia"/>
        </authorList>
    </citation>
    <scope>NUCLEOTIDE SEQUENCE [LARGE SCALE GENOMIC DNA]</scope>
</reference>
<keyword evidence="5" id="KW-0611">Plant defense</keyword>
<dbReference type="PANTHER" id="PTHR19338">
    <property type="entry name" value="TRANSLOCASE OF INNER MITOCHONDRIAL MEMBRANE 13 HOMOLOG"/>
    <property type="match status" value="1"/>
</dbReference>
<dbReference type="GO" id="GO:0008270">
    <property type="term" value="F:zinc ion binding"/>
    <property type="evidence" value="ECO:0007669"/>
    <property type="project" value="UniProtKB-KW"/>
</dbReference>
<dbReference type="PANTHER" id="PTHR19338:SF65">
    <property type="entry name" value="OS06G0163900 PROTEIN"/>
    <property type="match status" value="1"/>
</dbReference>
<keyword evidence="4" id="KW-0547">Nucleotide-binding</keyword>
<sequence>MDGAAVSAATGVMGSLLAKLSALLGEEYRLLKGVNSDIRFLRDELTAINNFLINMSNMEENLGEQEKEWRNRVREIEDCIDLFMRKFNHGDVDANFVRRTAKKIGMLWSRHEIASQIHQLKDCVNEESARRLRYRFGESNARIVEIDPGLPALYVEAEKLVGIHGPMEKIIDLLTKQDGSSQQLKVVSIVGFGGLGKTTLANQVLKKIKHQFDCTALVSISRSPDIKKILFVLLKDMINKNNSNDEKHKKVVGIKAEKSDDEKQLINKLREYLTSRSWMQSYIMAENYDIWRKVSHPYVIPEGINTDAAKTEFEQNCKARNILLSGISRSDYDRVAHLQTAHEIWIALSNFHQGTNNIKELRRDLFKKEYIKFQMKPGEALDDYLSRFNKILNNLRSVDSSYDANYPQSEISRHFLNGLDMSIWEMKVTSIQESVNMSTLTLDSLYTKLKTHEMNILTRKVGSKSSALVSSLTSLDVGTSSSKSSVLPLFNAMSDDQLEQFEEEDLVLLSNKFSRAMKNVTNRKRGEPNRCFECGALDHLRSHCPKLGRGKKEDGGRVKDDDVNKKKNMKEKEKKKHCMQWLIQEIIKAFDESEDEDESKGKQVVDLAFIARNASSDVDESDDDNEEKLSYDQLEYAAYKFAKKLQTCSIVLDEKDHTIEILNAEIARLKSLIPNDDNCQSCEVLFSEINALRDVNSINCNKLEFEIEKSKKLESSFALGFALHARMVDELILTKNVLKKIQSCFLCEFFGQCFMCK</sequence>
<dbReference type="Pfam" id="PF18052">
    <property type="entry name" value="Rx_N"/>
    <property type="match status" value="1"/>
</dbReference>
<reference evidence="9" key="2">
    <citation type="submission" date="2005-04" db="EMBL/GenBank/DDBJ databases">
        <authorList>
            <person name="Buell C.R."/>
            <person name="Wing R.A."/>
            <person name="McCombie W.A."/>
            <person name="Ouyang S."/>
        </authorList>
    </citation>
    <scope>NUCLEOTIDE SEQUENCE</scope>
</reference>
<dbReference type="InterPro" id="IPR041118">
    <property type="entry name" value="Rx_N"/>
</dbReference>
<protein>
    <submittedName>
        <fullName evidence="9">NB-ARC domain containing protein, expressed</fullName>
    </submittedName>
</protein>
<dbReference type="Pfam" id="PF00931">
    <property type="entry name" value="NB-ARC"/>
    <property type="match status" value="1"/>
</dbReference>
<keyword evidence="6" id="KW-0863">Zinc-finger</keyword>
<evidence type="ECO:0000256" key="4">
    <source>
        <dbReference type="ARBA" id="ARBA00022741"/>
    </source>
</evidence>
<feature type="compositionally biased region" description="Basic and acidic residues" evidence="7">
    <location>
        <begin position="550"/>
        <end position="565"/>
    </location>
</feature>
<dbReference type="InterPro" id="IPR027417">
    <property type="entry name" value="P-loop_NTPase"/>
</dbReference>
<gene>
    <name evidence="9" type="ordered locus">LOC_Os12g17430</name>
</gene>
<evidence type="ECO:0000256" key="2">
    <source>
        <dbReference type="ARBA" id="ARBA00022614"/>
    </source>
</evidence>
<evidence type="ECO:0000256" key="1">
    <source>
        <dbReference type="ARBA" id="ARBA00008894"/>
    </source>
</evidence>
<dbReference type="Gene3D" id="1.20.5.4130">
    <property type="match status" value="1"/>
</dbReference>
<evidence type="ECO:0000256" key="5">
    <source>
        <dbReference type="ARBA" id="ARBA00022821"/>
    </source>
</evidence>
<comment type="similarity">
    <text evidence="1">Belongs to the disease resistance NB-LRR family.</text>
</comment>
<keyword evidence="6" id="KW-0479">Metal-binding</keyword>
<evidence type="ECO:0000256" key="3">
    <source>
        <dbReference type="ARBA" id="ARBA00022737"/>
    </source>
</evidence>
<evidence type="ECO:0000256" key="7">
    <source>
        <dbReference type="SAM" id="MobiDB-lite"/>
    </source>
</evidence>